<feature type="domain" description="Coenzyme Q-binding protein COQ10 START" evidence="4">
    <location>
        <begin position="13"/>
        <end position="133"/>
    </location>
</feature>
<keyword evidence="7" id="KW-1185">Reference proteome</keyword>
<evidence type="ECO:0000313" key="6">
    <source>
        <dbReference type="EMBL" id="OJH37967.1"/>
    </source>
</evidence>
<dbReference type="Pfam" id="PF08338">
    <property type="entry name" value="DUF1731"/>
    <property type="match status" value="1"/>
</dbReference>
<dbReference type="RefSeq" id="WP_071901433.1">
    <property type="nucleotide sequence ID" value="NZ_MPIN01000007.1"/>
</dbReference>
<dbReference type="STRING" id="83449.BON30_26805"/>
<dbReference type="SUPFAM" id="SSF55961">
    <property type="entry name" value="Bet v1-like"/>
    <property type="match status" value="1"/>
</dbReference>
<accession>A0A1L9B6U5</accession>
<dbReference type="Pfam" id="PF03364">
    <property type="entry name" value="Polyketide_cyc"/>
    <property type="match status" value="1"/>
</dbReference>
<dbReference type="InterPro" id="IPR005031">
    <property type="entry name" value="COQ10_START"/>
</dbReference>
<dbReference type="NCBIfam" id="TIGR01777">
    <property type="entry name" value="yfcH"/>
    <property type="match status" value="1"/>
</dbReference>
<dbReference type="InterPro" id="IPR036291">
    <property type="entry name" value="NAD(P)-bd_dom_sf"/>
</dbReference>
<dbReference type="PANTHER" id="PTHR11092">
    <property type="entry name" value="SUGAR NUCLEOTIDE EPIMERASE RELATED"/>
    <property type="match status" value="1"/>
</dbReference>
<dbReference type="PANTHER" id="PTHR11092:SF0">
    <property type="entry name" value="EPIMERASE FAMILY PROTEIN SDR39U1"/>
    <property type="match status" value="1"/>
</dbReference>
<comment type="similarity">
    <text evidence="1">Belongs to the ribosome association toxin RatA family.</text>
</comment>
<comment type="similarity">
    <text evidence="2">Belongs to the NAD(P)-dependent epimerase/dehydratase family. SDR39U1 subfamily.</text>
</comment>
<feature type="domain" description="NAD-dependent epimerase/dehydratase" evidence="3">
    <location>
        <begin position="167"/>
        <end position="373"/>
    </location>
</feature>
<dbReference type="Pfam" id="PF01370">
    <property type="entry name" value="Epimerase"/>
    <property type="match status" value="1"/>
</dbReference>
<name>A0A1L9B6U5_9BACT</name>
<dbReference type="InterPro" id="IPR013549">
    <property type="entry name" value="DUF1731"/>
</dbReference>
<proteinExistence type="inferred from homology"/>
<reference evidence="6 7" key="2">
    <citation type="submission" date="2016-12" db="EMBL/GenBank/DDBJ databases">
        <title>Draft Genome Sequence of Cystobacter ferrugineus Strain Cbfe23.</title>
        <authorList>
            <person name="Akbar S."/>
            <person name="Dowd S.E."/>
            <person name="Stevens D.C."/>
        </authorList>
    </citation>
    <scope>NUCLEOTIDE SEQUENCE [LARGE SCALE GENOMIC DNA]</scope>
    <source>
        <strain evidence="6 7">Cbfe23</strain>
    </source>
</reference>
<comment type="caution">
    <text evidence="6">The sequence shown here is derived from an EMBL/GenBank/DDBJ whole genome shotgun (WGS) entry which is preliminary data.</text>
</comment>
<evidence type="ECO:0000256" key="1">
    <source>
        <dbReference type="ARBA" id="ARBA00008918"/>
    </source>
</evidence>
<sequence>MGKSQVFEARSQVPVSAEELFAWHAREGAFQRLTPPWEPVEVVSQHGEGIHEGTRIQLRMRLGPLSLPYTARHTRYVPGSLFQDVQESGPFSRWVHTHRMWNEAAGGSVLEDEVEYALPVGVLGRVAGGGYARYRLERMFAYRHAVTRADVRRHAAFAGEPRLTVALSGASGLVGSALRPFLTTGGHRVRRLVRGQPEAGDIAFAPGLGEMDVAALEGVDAVVHLAGAPIAEGRWTPERKELIRRSRVEGTRVLCESLARLARPPRVLVSASAVGFYGGRGDEELSEPSAPGTGFLADVTREWEAATAPAEAAGIRVVHLRLGVVLGASGGALAKMLPAFQAGAGGRIGTGQQWMSWVSLEDVLGLVNFALFTPELRGAVNAVAPTPVRQEEFARTLGRVLLRPTVVPLPGAAVRALFGEMGEATLLEGARVLPRVAVRQGFSFLHPTLEETLRFTLGETTEGPRFRHG</sequence>
<evidence type="ECO:0000259" key="5">
    <source>
        <dbReference type="Pfam" id="PF08338"/>
    </source>
</evidence>
<dbReference type="OrthoDB" id="9801773at2"/>
<protein>
    <submittedName>
        <fullName evidence="6">TIGR01777 family protein</fullName>
    </submittedName>
</protein>
<dbReference type="AlphaFoldDB" id="A0A1L9B6U5"/>
<dbReference type="Gene3D" id="3.30.530.20">
    <property type="match status" value="1"/>
</dbReference>
<organism evidence="6 7">
    <name type="scientific">Cystobacter ferrugineus</name>
    <dbReference type="NCBI Taxonomy" id="83449"/>
    <lineage>
        <taxon>Bacteria</taxon>
        <taxon>Pseudomonadati</taxon>
        <taxon>Myxococcota</taxon>
        <taxon>Myxococcia</taxon>
        <taxon>Myxococcales</taxon>
        <taxon>Cystobacterineae</taxon>
        <taxon>Archangiaceae</taxon>
        <taxon>Cystobacter</taxon>
    </lineage>
</organism>
<reference evidence="7" key="1">
    <citation type="submission" date="2016-11" db="EMBL/GenBank/DDBJ databases">
        <authorList>
            <person name="Shukria A."/>
            <person name="Stevens D.C."/>
        </authorList>
    </citation>
    <scope>NUCLEOTIDE SEQUENCE [LARGE SCALE GENOMIC DNA]</scope>
    <source>
        <strain evidence="7">Cbfe23</strain>
    </source>
</reference>
<dbReference type="EMBL" id="MPIN01000007">
    <property type="protein sequence ID" value="OJH37967.1"/>
    <property type="molecule type" value="Genomic_DNA"/>
</dbReference>
<dbReference type="Proteomes" id="UP000182229">
    <property type="component" value="Unassembled WGS sequence"/>
</dbReference>
<feature type="domain" description="DUF1731" evidence="5">
    <location>
        <begin position="410"/>
        <end position="454"/>
    </location>
</feature>
<gene>
    <name evidence="6" type="ORF">BON30_26805</name>
</gene>
<dbReference type="Gene3D" id="3.40.50.720">
    <property type="entry name" value="NAD(P)-binding Rossmann-like Domain"/>
    <property type="match status" value="1"/>
</dbReference>
<dbReference type="InterPro" id="IPR010099">
    <property type="entry name" value="SDR39U1"/>
</dbReference>
<evidence type="ECO:0000313" key="7">
    <source>
        <dbReference type="Proteomes" id="UP000182229"/>
    </source>
</evidence>
<dbReference type="SUPFAM" id="SSF51735">
    <property type="entry name" value="NAD(P)-binding Rossmann-fold domains"/>
    <property type="match status" value="1"/>
</dbReference>
<evidence type="ECO:0000259" key="4">
    <source>
        <dbReference type="Pfam" id="PF03364"/>
    </source>
</evidence>
<dbReference type="InterPro" id="IPR023393">
    <property type="entry name" value="START-like_dom_sf"/>
</dbReference>
<evidence type="ECO:0000256" key="2">
    <source>
        <dbReference type="ARBA" id="ARBA00009353"/>
    </source>
</evidence>
<dbReference type="InterPro" id="IPR001509">
    <property type="entry name" value="Epimerase_deHydtase"/>
</dbReference>
<evidence type="ECO:0000259" key="3">
    <source>
        <dbReference type="Pfam" id="PF01370"/>
    </source>
</evidence>
<dbReference type="CDD" id="cd07820">
    <property type="entry name" value="SRPBCC_3"/>
    <property type="match status" value="1"/>
</dbReference>